<organism evidence="7 8">
    <name type="scientific">Lasiodiplodia theobromae</name>
    <dbReference type="NCBI Taxonomy" id="45133"/>
    <lineage>
        <taxon>Eukaryota</taxon>
        <taxon>Fungi</taxon>
        <taxon>Dikarya</taxon>
        <taxon>Ascomycota</taxon>
        <taxon>Pezizomycotina</taxon>
        <taxon>Dothideomycetes</taxon>
        <taxon>Dothideomycetes incertae sedis</taxon>
        <taxon>Botryosphaeriales</taxon>
        <taxon>Botryosphaeriaceae</taxon>
        <taxon>Lasiodiplodia</taxon>
    </lineage>
</organism>
<keyword evidence="5" id="KW-0949">S-adenosyl-L-methionine</keyword>
<dbReference type="CDD" id="cd18105">
    <property type="entry name" value="SpoU-like_MRM1"/>
    <property type="match status" value="1"/>
</dbReference>
<evidence type="ECO:0000256" key="3">
    <source>
        <dbReference type="ARBA" id="ARBA00022603"/>
    </source>
</evidence>
<sequence>MRSVYDREADLEETIKLDEQQTRGYSDARISKKEAVPETLDDLAAKIPKLEVKMVEDGFLPVMDKMSDGRPHNGVVLEASPLPALPVKNLRPSNRTRPWFDFDLEPQRREEARINGTKNRLPYNSHGWRYPFVLFLDGIVDQGNLGAIIRSAYYLGVDAVAVTKRATAPLDAVAIKASSGAAEAMPLFTVSNPLAFLTRSTINGWRVYAADAPPPPTDNFNVTSDHYRRALDPDNTSPLVTYTRPNNVHVLPHSHAPLISHPTILMLGGESAGFRQSIRAKANYLVGIRGTRGLEVGVDSLNVSVAAALIMLEMVRKPTKLATDVQDILKKEFLVAQRLQKPEDLDDQVKNDELLF</sequence>
<comment type="caution">
    <text evidence="7">The sequence shown here is derived from an EMBL/GenBank/DDBJ whole genome shotgun (WGS) entry which is preliminary data.</text>
</comment>
<evidence type="ECO:0000256" key="4">
    <source>
        <dbReference type="ARBA" id="ARBA00022679"/>
    </source>
</evidence>
<dbReference type="InterPro" id="IPR029028">
    <property type="entry name" value="Alpha/beta_knot_MTases"/>
</dbReference>
<evidence type="ECO:0000256" key="1">
    <source>
        <dbReference type="ARBA" id="ARBA00007228"/>
    </source>
</evidence>
<dbReference type="Proteomes" id="UP000325902">
    <property type="component" value="Unassembled WGS sequence"/>
</dbReference>
<dbReference type="EMBL" id="VCHE01000252">
    <property type="protein sequence ID" value="KAB2568918.1"/>
    <property type="molecule type" value="Genomic_DNA"/>
</dbReference>
<dbReference type="PANTHER" id="PTHR46103">
    <property type="entry name" value="RRNA METHYLTRANSFERASE 1, MITOCHONDRIAL"/>
    <property type="match status" value="1"/>
</dbReference>
<dbReference type="GO" id="GO:0016435">
    <property type="term" value="F:rRNA (guanine) methyltransferase activity"/>
    <property type="evidence" value="ECO:0007669"/>
    <property type="project" value="TreeGrafter"/>
</dbReference>
<reference evidence="7 8" key="1">
    <citation type="journal article" date="2019" name="Sci. Rep.">
        <title>A multi-omics analysis of the grapevine pathogen Lasiodiplodia theobromae reveals that temperature affects the expression of virulence- and pathogenicity-related genes.</title>
        <authorList>
            <person name="Felix C."/>
            <person name="Meneses R."/>
            <person name="Goncalves M.F.M."/>
            <person name="Tilleman L."/>
            <person name="Duarte A.S."/>
            <person name="Jorrin-Novo J.V."/>
            <person name="Van de Peer Y."/>
            <person name="Deforce D."/>
            <person name="Van Nieuwerburgh F."/>
            <person name="Esteves A.C."/>
            <person name="Alves A."/>
        </authorList>
    </citation>
    <scope>NUCLEOTIDE SEQUENCE [LARGE SCALE GENOMIC DNA]</scope>
    <source>
        <strain evidence="7 8">LA-SOL3</strain>
    </source>
</reference>
<evidence type="ECO:0000256" key="2">
    <source>
        <dbReference type="ARBA" id="ARBA00022552"/>
    </source>
</evidence>
<evidence type="ECO:0000259" key="6">
    <source>
        <dbReference type="Pfam" id="PF00588"/>
    </source>
</evidence>
<dbReference type="InterPro" id="IPR047182">
    <property type="entry name" value="MRM1"/>
</dbReference>
<keyword evidence="3 7" id="KW-0489">Methyltransferase</keyword>
<keyword evidence="8" id="KW-1185">Reference proteome</keyword>
<gene>
    <name evidence="7" type="primary">mrm1</name>
    <name evidence="7" type="ORF">DBV05_g12404</name>
</gene>
<dbReference type="AlphaFoldDB" id="A0A5N5CU92"/>
<keyword evidence="4 7" id="KW-0808">Transferase</keyword>
<dbReference type="SUPFAM" id="SSF75217">
    <property type="entry name" value="alpha/beta knot"/>
    <property type="match status" value="1"/>
</dbReference>
<accession>A0A5N5CU92</accession>
<protein>
    <submittedName>
        <fullName evidence="7">rRNA methyltransferase 1</fullName>
    </submittedName>
</protein>
<dbReference type="InterPro" id="IPR029026">
    <property type="entry name" value="tRNA_m1G_MTases_N"/>
</dbReference>
<dbReference type="InterPro" id="IPR001537">
    <property type="entry name" value="SpoU_MeTrfase"/>
</dbReference>
<dbReference type="Pfam" id="PF00588">
    <property type="entry name" value="SpoU_methylase"/>
    <property type="match status" value="1"/>
</dbReference>
<comment type="similarity">
    <text evidence="1">Belongs to the class IV-like SAM-binding methyltransferase superfamily. RNA methyltransferase TrmH family.</text>
</comment>
<name>A0A5N5CU92_9PEZI</name>
<dbReference type="PANTHER" id="PTHR46103:SF1">
    <property type="entry name" value="RRNA METHYLTRANSFERASE 1, MITOCHONDRIAL"/>
    <property type="match status" value="1"/>
</dbReference>
<proteinExistence type="inferred from homology"/>
<dbReference type="GO" id="GO:0003723">
    <property type="term" value="F:RNA binding"/>
    <property type="evidence" value="ECO:0007669"/>
    <property type="project" value="InterPro"/>
</dbReference>
<dbReference type="OrthoDB" id="270651at2759"/>
<dbReference type="GO" id="GO:0005739">
    <property type="term" value="C:mitochondrion"/>
    <property type="evidence" value="ECO:0007669"/>
    <property type="project" value="TreeGrafter"/>
</dbReference>
<evidence type="ECO:0000313" key="7">
    <source>
        <dbReference type="EMBL" id="KAB2568918.1"/>
    </source>
</evidence>
<dbReference type="InterPro" id="IPR047261">
    <property type="entry name" value="MRM1_MeTrfase_dom"/>
</dbReference>
<keyword evidence="2" id="KW-0698">rRNA processing</keyword>
<dbReference type="Gene3D" id="3.40.1280.10">
    <property type="match status" value="1"/>
</dbReference>
<feature type="domain" description="tRNA/rRNA methyltransferase SpoU type" evidence="6">
    <location>
        <begin position="132"/>
        <end position="311"/>
    </location>
</feature>
<evidence type="ECO:0000256" key="5">
    <source>
        <dbReference type="ARBA" id="ARBA00022691"/>
    </source>
</evidence>
<evidence type="ECO:0000313" key="8">
    <source>
        <dbReference type="Proteomes" id="UP000325902"/>
    </source>
</evidence>